<protein>
    <submittedName>
        <fullName evidence="1">Uncharacterized protein</fullName>
    </submittedName>
</protein>
<reference evidence="1" key="2">
    <citation type="submission" date="2020-09" db="EMBL/GenBank/DDBJ databases">
        <authorList>
            <person name="Sun Q."/>
            <person name="Zhou Y."/>
        </authorList>
    </citation>
    <scope>NUCLEOTIDE SEQUENCE</scope>
    <source>
        <strain evidence="1">CGMCC 1.12195</strain>
    </source>
</reference>
<dbReference type="EMBL" id="BMER01000003">
    <property type="protein sequence ID" value="GGG94465.1"/>
    <property type="molecule type" value="Genomic_DNA"/>
</dbReference>
<dbReference type="Proteomes" id="UP000660862">
    <property type="component" value="Unassembled WGS sequence"/>
</dbReference>
<keyword evidence="2" id="KW-1185">Reference proteome</keyword>
<organism evidence="1 2">
    <name type="scientific">Parapedobacter pyrenivorans</name>
    <dbReference type="NCBI Taxonomy" id="1305674"/>
    <lineage>
        <taxon>Bacteria</taxon>
        <taxon>Pseudomonadati</taxon>
        <taxon>Bacteroidota</taxon>
        <taxon>Sphingobacteriia</taxon>
        <taxon>Sphingobacteriales</taxon>
        <taxon>Sphingobacteriaceae</taxon>
        <taxon>Parapedobacter</taxon>
    </lineage>
</organism>
<reference evidence="1" key="1">
    <citation type="journal article" date="2014" name="Int. J. Syst. Evol. Microbiol.">
        <title>Complete genome sequence of Corynebacterium casei LMG S-19264T (=DSM 44701T), isolated from a smear-ripened cheese.</title>
        <authorList>
            <consortium name="US DOE Joint Genome Institute (JGI-PGF)"/>
            <person name="Walter F."/>
            <person name="Albersmeier A."/>
            <person name="Kalinowski J."/>
            <person name="Ruckert C."/>
        </authorList>
    </citation>
    <scope>NUCLEOTIDE SEQUENCE</scope>
    <source>
        <strain evidence="1">CGMCC 1.12195</strain>
    </source>
</reference>
<proteinExistence type="predicted"/>
<comment type="caution">
    <text evidence="1">The sequence shown here is derived from an EMBL/GenBank/DDBJ whole genome shotgun (WGS) entry which is preliminary data.</text>
</comment>
<evidence type="ECO:0000313" key="2">
    <source>
        <dbReference type="Proteomes" id="UP000660862"/>
    </source>
</evidence>
<accession>A0A917HWC7</accession>
<dbReference type="AlphaFoldDB" id="A0A917HWC7"/>
<sequence length="69" mass="8017">MVFLKVQARLKGLYDRAIDKVNTFFALILVYFIQREPVSRKTNLVGLIINNMYIRIRLILGLQNGLSFS</sequence>
<evidence type="ECO:0000313" key="1">
    <source>
        <dbReference type="EMBL" id="GGG94465.1"/>
    </source>
</evidence>
<name>A0A917HWC7_9SPHI</name>
<gene>
    <name evidence="1" type="ORF">GCM10007415_31960</name>
</gene>